<dbReference type="EMBL" id="GBRH01265319">
    <property type="protein sequence ID" value="JAD32576.1"/>
    <property type="molecule type" value="Transcribed_RNA"/>
</dbReference>
<proteinExistence type="predicted"/>
<reference evidence="1" key="1">
    <citation type="submission" date="2014-09" db="EMBL/GenBank/DDBJ databases">
        <authorList>
            <person name="Magalhaes I.L.F."/>
            <person name="Oliveira U."/>
            <person name="Santos F.R."/>
            <person name="Vidigal T.H.D.A."/>
            <person name="Brescovit A.D."/>
            <person name="Santos A.J."/>
        </authorList>
    </citation>
    <scope>NUCLEOTIDE SEQUENCE</scope>
    <source>
        <tissue evidence="1">Shoot tissue taken approximately 20 cm above the soil surface</tissue>
    </source>
</reference>
<dbReference type="AlphaFoldDB" id="A0A0A8Z199"/>
<reference evidence="1" key="2">
    <citation type="journal article" date="2015" name="Data Brief">
        <title>Shoot transcriptome of the giant reed, Arundo donax.</title>
        <authorList>
            <person name="Barrero R.A."/>
            <person name="Guerrero F.D."/>
            <person name="Moolhuijzen P."/>
            <person name="Goolsby J.A."/>
            <person name="Tidwell J."/>
            <person name="Bellgard S.E."/>
            <person name="Bellgard M.I."/>
        </authorList>
    </citation>
    <scope>NUCLEOTIDE SEQUENCE</scope>
    <source>
        <tissue evidence="1">Shoot tissue taken approximately 20 cm above the soil surface</tissue>
    </source>
</reference>
<accession>A0A0A8Z199</accession>
<organism evidence="1">
    <name type="scientific">Arundo donax</name>
    <name type="common">Giant reed</name>
    <name type="synonym">Donax arundinaceus</name>
    <dbReference type="NCBI Taxonomy" id="35708"/>
    <lineage>
        <taxon>Eukaryota</taxon>
        <taxon>Viridiplantae</taxon>
        <taxon>Streptophyta</taxon>
        <taxon>Embryophyta</taxon>
        <taxon>Tracheophyta</taxon>
        <taxon>Spermatophyta</taxon>
        <taxon>Magnoliopsida</taxon>
        <taxon>Liliopsida</taxon>
        <taxon>Poales</taxon>
        <taxon>Poaceae</taxon>
        <taxon>PACMAD clade</taxon>
        <taxon>Arundinoideae</taxon>
        <taxon>Arundineae</taxon>
        <taxon>Arundo</taxon>
    </lineage>
</organism>
<protein>
    <submittedName>
        <fullName evidence="1">Uncharacterized protein</fullName>
    </submittedName>
</protein>
<evidence type="ECO:0000313" key="1">
    <source>
        <dbReference type="EMBL" id="JAD32576.1"/>
    </source>
</evidence>
<sequence>MPQVKLHLKNVQHVAILLHFDATVFKCWWDSD</sequence>
<name>A0A0A8Z199_ARUDO</name>